<comment type="caution">
    <text evidence="2">The sequence shown here is derived from an EMBL/GenBank/DDBJ whole genome shotgun (WGS) entry which is preliminary data.</text>
</comment>
<accession>A0A2G9G9C9</accession>
<dbReference type="Pfam" id="PF01042">
    <property type="entry name" value="Ribonuc_L-PSP"/>
    <property type="match status" value="1"/>
</dbReference>
<dbReference type="GO" id="GO:0005829">
    <property type="term" value="C:cytosol"/>
    <property type="evidence" value="ECO:0007669"/>
    <property type="project" value="TreeGrafter"/>
</dbReference>
<dbReference type="InterPro" id="IPR035959">
    <property type="entry name" value="RutC-like_sf"/>
</dbReference>
<dbReference type="NCBIfam" id="TIGR00004">
    <property type="entry name" value="Rid family detoxifying hydrolase"/>
    <property type="match status" value="1"/>
</dbReference>
<reference evidence="3" key="1">
    <citation type="journal article" date="2018" name="Gigascience">
        <title>Genome assembly of the Pink Ipe (Handroanthus impetiginosus, Bignoniaceae), a highly valued, ecologically keystone Neotropical timber forest tree.</title>
        <authorList>
            <person name="Silva-Junior O.B."/>
            <person name="Grattapaglia D."/>
            <person name="Novaes E."/>
            <person name="Collevatti R.G."/>
        </authorList>
    </citation>
    <scope>NUCLEOTIDE SEQUENCE [LARGE SCALE GENOMIC DNA]</scope>
    <source>
        <strain evidence="3">cv. UFG-1</strain>
    </source>
</reference>
<organism evidence="2 3">
    <name type="scientific">Handroanthus impetiginosus</name>
    <dbReference type="NCBI Taxonomy" id="429701"/>
    <lineage>
        <taxon>Eukaryota</taxon>
        <taxon>Viridiplantae</taxon>
        <taxon>Streptophyta</taxon>
        <taxon>Embryophyta</taxon>
        <taxon>Tracheophyta</taxon>
        <taxon>Spermatophyta</taxon>
        <taxon>Magnoliopsida</taxon>
        <taxon>eudicotyledons</taxon>
        <taxon>Gunneridae</taxon>
        <taxon>Pentapetalae</taxon>
        <taxon>asterids</taxon>
        <taxon>lamiids</taxon>
        <taxon>Lamiales</taxon>
        <taxon>Bignoniaceae</taxon>
        <taxon>Crescentiina</taxon>
        <taxon>Tabebuia alliance</taxon>
        <taxon>Handroanthus</taxon>
    </lineage>
</organism>
<dbReference type="EMBL" id="NKXS01006177">
    <property type="protein sequence ID" value="PIN01891.1"/>
    <property type="molecule type" value="Genomic_DNA"/>
</dbReference>
<protein>
    <submittedName>
        <fullName evidence="2">Putative translation initiation inhibitor UK114/IBM1</fullName>
        <ecNumber evidence="2">3.5.99.10</ecNumber>
    </submittedName>
</protein>
<dbReference type="EC" id="3.5.99.10" evidence="2"/>
<dbReference type="InterPro" id="IPR006175">
    <property type="entry name" value="YjgF/YER057c/UK114"/>
</dbReference>
<keyword evidence="3" id="KW-1185">Reference proteome</keyword>
<dbReference type="CDD" id="cd00448">
    <property type="entry name" value="YjgF_YER057c_UK114_family"/>
    <property type="match status" value="1"/>
</dbReference>
<dbReference type="Gene3D" id="3.30.1330.40">
    <property type="entry name" value="RutC-like"/>
    <property type="match status" value="1"/>
</dbReference>
<dbReference type="InterPro" id="IPR019897">
    <property type="entry name" value="RidA_CS"/>
</dbReference>
<dbReference type="FunFam" id="3.30.1330.40:FF:000006">
    <property type="entry name" value="Reactive Intermediate Deaminase A, chloroplastic"/>
    <property type="match status" value="1"/>
</dbReference>
<proteinExistence type="inferred from homology"/>
<evidence type="ECO:0000256" key="1">
    <source>
        <dbReference type="ARBA" id="ARBA00010552"/>
    </source>
</evidence>
<dbReference type="GO" id="GO:0005739">
    <property type="term" value="C:mitochondrion"/>
    <property type="evidence" value="ECO:0007669"/>
    <property type="project" value="TreeGrafter"/>
</dbReference>
<dbReference type="PANTHER" id="PTHR11803">
    <property type="entry name" value="2-IMINOBUTANOATE/2-IMINOPROPANOATE DEAMINASE RIDA"/>
    <property type="match status" value="1"/>
</dbReference>
<dbReference type="Proteomes" id="UP000231279">
    <property type="component" value="Unassembled WGS sequence"/>
</dbReference>
<dbReference type="STRING" id="429701.A0A2G9G9C9"/>
<dbReference type="PANTHER" id="PTHR11803:SF39">
    <property type="entry name" value="2-IMINOBUTANOATE_2-IMINOPROPANOATE DEAMINASE"/>
    <property type="match status" value="1"/>
</dbReference>
<keyword evidence="2" id="KW-0378">Hydrolase</keyword>
<dbReference type="OrthoDB" id="309640at2759"/>
<comment type="similarity">
    <text evidence="1">Belongs to the RutC family.</text>
</comment>
<dbReference type="PROSITE" id="PS01094">
    <property type="entry name" value="UPF0076"/>
    <property type="match status" value="1"/>
</dbReference>
<evidence type="ECO:0000313" key="2">
    <source>
        <dbReference type="EMBL" id="PIN01891.1"/>
    </source>
</evidence>
<sequence length="188" mass="19543">MALYAAARSFHVPAISVGALPPLRSAREALAVGVRCVPLARSARSHSPAFASLSTNAAPCGKEAVETDRAPAAVGPYSQAIKANNMLFVSGSLGLVPETGQLISDRVEDQTEQALKNIGEILKAGGASYDSVVKTTIMLADIQDFQIVNAIYANYFQAPAPAPARSTFQAGALPLGAKIEIDCMAVIC</sequence>
<dbReference type="AlphaFoldDB" id="A0A2G9G9C9"/>
<name>A0A2G9G9C9_9LAMI</name>
<dbReference type="InterPro" id="IPR006056">
    <property type="entry name" value="RidA"/>
</dbReference>
<evidence type="ECO:0000313" key="3">
    <source>
        <dbReference type="Proteomes" id="UP000231279"/>
    </source>
</evidence>
<dbReference type="SUPFAM" id="SSF55298">
    <property type="entry name" value="YjgF-like"/>
    <property type="match status" value="1"/>
</dbReference>
<gene>
    <name evidence="2" type="ORF">CDL12_25598</name>
</gene>
<dbReference type="GO" id="GO:0120241">
    <property type="term" value="F:2-iminobutanoate/2-iminopropanoate deaminase"/>
    <property type="evidence" value="ECO:0007669"/>
    <property type="project" value="UniProtKB-EC"/>
</dbReference>